<sequence>MSIKDFSTEGPLKACWTNLVGSSRVWIDGPLVAEYVRGALHPSLTKQLYEAPSEELMNQAAKLVVWVYTTEKRAIELGAEVEQLKAAVMPKQVIYV</sequence>
<protein>
    <submittedName>
        <fullName evidence="1">Uncharacterized protein</fullName>
    </submittedName>
</protein>
<gene>
    <name evidence="1" type="ORF">B296_00031560</name>
</gene>
<dbReference type="AlphaFoldDB" id="A0A426Y5P8"/>
<evidence type="ECO:0000313" key="2">
    <source>
        <dbReference type="Proteomes" id="UP000287651"/>
    </source>
</evidence>
<dbReference type="Proteomes" id="UP000287651">
    <property type="component" value="Unassembled WGS sequence"/>
</dbReference>
<proteinExistence type="predicted"/>
<accession>A0A426Y5P8</accession>
<evidence type="ECO:0000313" key="1">
    <source>
        <dbReference type="EMBL" id="RRT47082.1"/>
    </source>
</evidence>
<organism evidence="1 2">
    <name type="scientific">Ensete ventricosum</name>
    <name type="common">Abyssinian banana</name>
    <name type="synonym">Musa ensete</name>
    <dbReference type="NCBI Taxonomy" id="4639"/>
    <lineage>
        <taxon>Eukaryota</taxon>
        <taxon>Viridiplantae</taxon>
        <taxon>Streptophyta</taxon>
        <taxon>Embryophyta</taxon>
        <taxon>Tracheophyta</taxon>
        <taxon>Spermatophyta</taxon>
        <taxon>Magnoliopsida</taxon>
        <taxon>Liliopsida</taxon>
        <taxon>Zingiberales</taxon>
        <taxon>Musaceae</taxon>
        <taxon>Ensete</taxon>
    </lineage>
</organism>
<comment type="caution">
    <text evidence="1">The sequence shown here is derived from an EMBL/GenBank/DDBJ whole genome shotgun (WGS) entry which is preliminary data.</text>
</comment>
<name>A0A426Y5P8_ENSVE</name>
<dbReference type="EMBL" id="AMZH03014778">
    <property type="protein sequence ID" value="RRT47082.1"/>
    <property type="molecule type" value="Genomic_DNA"/>
</dbReference>
<reference evidence="1 2" key="1">
    <citation type="journal article" date="2014" name="Agronomy (Basel)">
        <title>A Draft Genome Sequence for Ensete ventricosum, the Drought-Tolerant Tree Against Hunger.</title>
        <authorList>
            <person name="Harrison J."/>
            <person name="Moore K.A."/>
            <person name="Paszkiewicz K."/>
            <person name="Jones T."/>
            <person name="Grant M."/>
            <person name="Ambacheew D."/>
            <person name="Muzemil S."/>
            <person name="Studholme D.J."/>
        </authorList>
    </citation>
    <scope>NUCLEOTIDE SEQUENCE [LARGE SCALE GENOMIC DNA]</scope>
</reference>